<name>A0AC59ZYR8_RANTA</name>
<dbReference type="EMBL" id="OX596088">
    <property type="protein sequence ID" value="CAN0518219.1"/>
    <property type="molecule type" value="Genomic_DNA"/>
</dbReference>
<sequence length="164" mass="16984">MSKRGWMEPDWGRQHTDVRVDCPHGGATSLPTSHLPAPAFSERRAGARGLPGSRTVASCTCGPWKSSRTNAQGYHAPEEKALGPESQRGGRDGPPGAWRFTVYKLPGPALGPFVRTVLGGGQVAVTAGNGGSREATLCSGAQRPRPGQALSPVVCGPPEAPPAV</sequence>
<organism evidence="1 2">
    <name type="scientific">Rangifer tarandus platyrhynchus</name>
    <name type="common">Svalbard reindeer</name>
    <dbReference type="NCBI Taxonomy" id="3082113"/>
    <lineage>
        <taxon>Eukaryota</taxon>
        <taxon>Metazoa</taxon>
        <taxon>Chordata</taxon>
        <taxon>Craniata</taxon>
        <taxon>Vertebrata</taxon>
        <taxon>Euteleostomi</taxon>
        <taxon>Mammalia</taxon>
        <taxon>Eutheria</taxon>
        <taxon>Laurasiatheria</taxon>
        <taxon>Artiodactyla</taxon>
        <taxon>Ruminantia</taxon>
        <taxon>Pecora</taxon>
        <taxon>Cervidae</taxon>
        <taxon>Odocoileinae</taxon>
        <taxon>Rangifer</taxon>
    </lineage>
</organism>
<protein>
    <submittedName>
        <fullName evidence="1">Uncharacterized protein</fullName>
    </submittedName>
</protein>
<evidence type="ECO:0000313" key="2">
    <source>
        <dbReference type="Proteomes" id="UP001162501"/>
    </source>
</evidence>
<reference evidence="1" key="2">
    <citation type="submission" date="2025-03" db="EMBL/GenBank/DDBJ databases">
        <authorList>
            <consortium name="ELIXIR-Norway"/>
            <consortium name="Elixir Norway"/>
        </authorList>
    </citation>
    <scope>NUCLEOTIDE SEQUENCE</scope>
</reference>
<gene>
    <name evidence="1" type="ORF">MRATA1EN22A_LOCUS23707</name>
</gene>
<proteinExistence type="predicted"/>
<evidence type="ECO:0000313" key="1">
    <source>
        <dbReference type="EMBL" id="CAN0518219.1"/>
    </source>
</evidence>
<dbReference type="Proteomes" id="UP001162501">
    <property type="component" value="Chromosome 4"/>
</dbReference>
<accession>A0AC59ZYR8</accession>
<reference evidence="1" key="1">
    <citation type="submission" date="2023-05" db="EMBL/GenBank/DDBJ databases">
        <authorList>
            <consortium name="ELIXIR-Norway"/>
        </authorList>
    </citation>
    <scope>NUCLEOTIDE SEQUENCE</scope>
</reference>